<dbReference type="PANTHER" id="PTHR43572:SF3">
    <property type="entry name" value="PROTEIN SMAX1-LIKE 5"/>
    <property type="match status" value="1"/>
</dbReference>
<gene>
    <name evidence="2" type="ORF">IFM89_023395</name>
</gene>
<evidence type="ECO:0000313" key="3">
    <source>
        <dbReference type="Proteomes" id="UP000631114"/>
    </source>
</evidence>
<dbReference type="EMBL" id="JADFTS010000001">
    <property type="protein sequence ID" value="KAF9625479.1"/>
    <property type="molecule type" value="Genomic_DNA"/>
</dbReference>
<dbReference type="PANTHER" id="PTHR43572">
    <property type="entry name" value="CHAPERONE PROTEIN CLPD, CHLOROPLASTIC"/>
    <property type="match status" value="1"/>
</dbReference>
<accession>A0A835MFR3</accession>
<organism evidence="2 3">
    <name type="scientific">Coptis chinensis</name>
    <dbReference type="NCBI Taxonomy" id="261450"/>
    <lineage>
        <taxon>Eukaryota</taxon>
        <taxon>Viridiplantae</taxon>
        <taxon>Streptophyta</taxon>
        <taxon>Embryophyta</taxon>
        <taxon>Tracheophyta</taxon>
        <taxon>Spermatophyta</taxon>
        <taxon>Magnoliopsida</taxon>
        <taxon>Ranunculales</taxon>
        <taxon>Ranunculaceae</taxon>
        <taxon>Coptidoideae</taxon>
        <taxon>Coptis</taxon>
    </lineage>
</organism>
<evidence type="ECO:0000256" key="1">
    <source>
        <dbReference type="SAM" id="MobiDB-lite"/>
    </source>
</evidence>
<dbReference type="OrthoDB" id="1872342at2759"/>
<feature type="non-terminal residue" evidence="2">
    <location>
        <position position="402"/>
    </location>
</feature>
<keyword evidence="3" id="KW-1185">Reference proteome</keyword>
<sequence>NRTFPQSNSISFIESTPRPDRSTDFVLKFRNQQARSNGFGFGNGTSKDHLNGLTLDSLLNKENRDENITLALGTSLFLDKTDLRVLNKQLQENVPWQSEATPLIIEALHNSKTTKNTEIWLLIEGDDWVGKRRTTQGNQITPWLEILLTALRKQERSVVFIEEIDKDDSTRCEGRKKLCDVNVVQMKLLVKESVDARVLEYDHKRIAGGILQTRLRIKERDKGDTSTKKVFSRQSSSNTLDLNILAEEEYNEDEEFKSVPNDLQETATSSKSLNGFLCLIEHRFVFNQKSTQLSQMTEDFMSKLKHSFKEVFGSESKGCFSIDQLVLEEIVNGWGFFLASFLENWLKDIFQTSLQMVKRGGKEGSVRLSLGGKEESGLDTGYMHTNLLGQKYTSFSYKPRKG</sequence>
<feature type="compositionally biased region" description="Polar residues" evidence="1">
    <location>
        <begin position="1"/>
        <end position="14"/>
    </location>
</feature>
<comment type="caution">
    <text evidence="2">The sequence shown here is derived from an EMBL/GenBank/DDBJ whole genome shotgun (WGS) entry which is preliminary data.</text>
</comment>
<feature type="region of interest" description="Disordered" evidence="1">
    <location>
        <begin position="1"/>
        <end position="20"/>
    </location>
</feature>
<dbReference type="InterPro" id="IPR051650">
    <property type="entry name" value="SL_signaling_regulator"/>
</dbReference>
<evidence type="ECO:0000313" key="2">
    <source>
        <dbReference type="EMBL" id="KAF9625479.1"/>
    </source>
</evidence>
<name>A0A835MFR3_9MAGN</name>
<dbReference type="Proteomes" id="UP000631114">
    <property type="component" value="Unassembled WGS sequence"/>
</dbReference>
<reference evidence="2 3" key="1">
    <citation type="submission" date="2020-10" db="EMBL/GenBank/DDBJ databases">
        <title>The Coptis chinensis genome and diversification of protoberbering-type alkaloids.</title>
        <authorList>
            <person name="Wang B."/>
            <person name="Shu S."/>
            <person name="Song C."/>
            <person name="Liu Y."/>
        </authorList>
    </citation>
    <scope>NUCLEOTIDE SEQUENCE [LARGE SCALE GENOMIC DNA]</scope>
    <source>
        <strain evidence="2">HL-2020</strain>
        <tissue evidence="2">Leaf</tissue>
    </source>
</reference>
<proteinExistence type="predicted"/>
<dbReference type="AlphaFoldDB" id="A0A835MFR3"/>
<protein>
    <submittedName>
        <fullName evidence="2">Uncharacterized protein</fullName>
    </submittedName>
</protein>